<protein>
    <recommendedName>
        <fullName evidence="1">DUF4136 domain-containing protein</fullName>
    </recommendedName>
</protein>
<keyword evidence="3" id="KW-1185">Reference proteome</keyword>
<gene>
    <name evidence="2" type="ORF">WYH_01715</name>
</gene>
<dbReference type="Pfam" id="PF13590">
    <property type="entry name" value="DUF4136"/>
    <property type="match status" value="1"/>
</dbReference>
<sequence>MLKRTFASLVPAAIFAGMLAGCTSTYVSPVEVTRFTGSRAAQLGTGTIAVRAAPGGPDGTLEFSTYANAVAEELAALGYRVVRDEGASQVAELRFGRFINRPGEIRSPVNVGVGGSTGSYGSGVGVGVGIDLSGPPKEMIDSNIAVIIRDNATGQALWEGRAQFRASQNSDYASQNAAAQRLASALFSGFPGESGETIEVK</sequence>
<dbReference type="STRING" id="1267766.WYH_01715"/>
<dbReference type="EMBL" id="CP011452">
    <property type="protein sequence ID" value="AKH42751.1"/>
    <property type="molecule type" value="Genomic_DNA"/>
</dbReference>
<reference evidence="2" key="1">
    <citation type="submission" date="2015-05" db="EMBL/GenBank/DDBJ databases">
        <title>The complete genome of Altererythrobacter atlanticus strain 26DY36.</title>
        <authorList>
            <person name="Wu Y.-H."/>
            <person name="Cheng H."/>
            <person name="Wu X.-W."/>
        </authorList>
    </citation>
    <scope>NUCLEOTIDE SEQUENCE [LARGE SCALE GENOMIC DNA]</scope>
    <source>
        <strain evidence="2">26DY36</strain>
    </source>
</reference>
<dbReference type="PROSITE" id="PS51257">
    <property type="entry name" value="PROKAR_LIPOPROTEIN"/>
    <property type="match status" value="1"/>
</dbReference>
<dbReference type="PATRIC" id="fig|1267766.3.peg.1731"/>
<dbReference type="InterPro" id="IPR025411">
    <property type="entry name" value="DUF4136"/>
</dbReference>
<evidence type="ECO:0000313" key="3">
    <source>
        <dbReference type="Proteomes" id="UP000034392"/>
    </source>
</evidence>
<dbReference type="KEGG" id="aay:WYH_01715"/>
<evidence type="ECO:0000259" key="1">
    <source>
        <dbReference type="Pfam" id="PF13590"/>
    </source>
</evidence>
<proteinExistence type="predicted"/>
<dbReference type="OrthoDB" id="7428103at2"/>
<evidence type="ECO:0000313" key="2">
    <source>
        <dbReference type="EMBL" id="AKH42751.1"/>
    </source>
</evidence>
<feature type="domain" description="DUF4136" evidence="1">
    <location>
        <begin position="61"/>
        <end position="192"/>
    </location>
</feature>
<dbReference type="Proteomes" id="UP000034392">
    <property type="component" value="Chromosome"/>
</dbReference>
<dbReference type="RefSeq" id="WP_046903489.1">
    <property type="nucleotide sequence ID" value="NZ_CP011452.2"/>
</dbReference>
<name>A0A0F7KU95_9SPHN</name>
<organism evidence="2 3">
    <name type="scientific">Croceibacterium atlanticum</name>
    <dbReference type="NCBI Taxonomy" id="1267766"/>
    <lineage>
        <taxon>Bacteria</taxon>
        <taxon>Pseudomonadati</taxon>
        <taxon>Pseudomonadota</taxon>
        <taxon>Alphaproteobacteria</taxon>
        <taxon>Sphingomonadales</taxon>
        <taxon>Erythrobacteraceae</taxon>
        <taxon>Croceibacterium</taxon>
    </lineage>
</organism>
<dbReference type="AlphaFoldDB" id="A0A0F7KU95"/>
<accession>A0A0F7KU95</accession>